<organism evidence="2 3">
    <name type="scientific">Caenorhabditis tropicalis</name>
    <dbReference type="NCBI Taxonomy" id="1561998"/>
    <lineage>
        <taxon>Eukaryota</taxon>
        <taxon>Metazoa</taxon>
        <taxon>Ecdysozoa</taxon>
        <taxon>Nematoda</taxon>
        <taxon>Chromadorea</taxon>
        <taxon>Rhabditida</taxon>
        <taxon>Rhabditina</taxon>
        <taxon>Rhabditomorpha</taxon>
        <taxon>Rhabditoidea</taxon>
        <taxon>Rhabditidae</taxon>
        <taxon>Peloderinae</taxon>
        <taxon>Caenorhabditis</taxon>
    </lineage>
</organism>
<name>A0A1I7UTK3_9PELO</name>
<feature type="domain" description="F-box" evidence="1">
    <location>
        <begin position="1"/>
        <end position="46"/>
    </location>
</feature>
<accession>A0A1I7UTK3</accession>
<dbReference type="PROSITE" id="PS50181">
    <property type="entry name" value="FBOX"/>
    <property type="match status" value="1"/>
</dbReference>
<evidence type="ECO:0000313" key="3">
    <source>
        <dbReference type="WBParaSite" id="Csp11.Scaffold630.g19213.t2"/>
    </source>
</evidence>
<reference evidence="3" key="1">
    <citation type="submission" date="2016-11" db="UniProtKB">
        <authorList>
            <consortium name="WormBaseParasite"/>
        </authorList>
    </citation>
    <scope>IDENTIFICATION</scope>
</reference>
<dbReference type="Pfam" id="PF00646">
    <property type="entry name" value="F-box"/>
    <property type="match status" value="1"/>
</dbReference>
<dbReference type="PANTHER" id="PTHR21503">
    <property type="entry name" value="F-BOX-CONTAINING HYPOTHETICAL PROTEIN C.ELEGANS"/>
    <property type="match status" value="1"/>
</dbReference>
<sequence>MDLLRFPLVVLKEVFKNMDLREQFLISLLSKRANNTLQLSCVVPRFVFEFSSYLRIHCGHRPYRFPSATEEIYCIGGKSLRLSFHPEGLILKEQSMQNYLLLANYMLDTFKNPNVSVRFCNPTHPATALQFMKMVNERELSINVFDYNLTQDSSELIPKILNECTEVTELVTIDVYFPDDFVYTPPDPFKAKEIRIDGKCNWFNLKSFMCCPRITVLFNEKSNRTVECWSSFFTKWMDSDASLQNLWLKKIEENEKQLIIEALSNQGTQRKLDRGWIEVNRNNESILFFHVSSKEISIRTAHAYLEGLRMQDALIASMLGKLQNL</sequence>
<dbReference type="Proteomes" id="UP000095282">
    <property type="component" value="Unplaced"/>
</dbReference>
<dbReference type="eggNOG" id="ENOG502TKI0">
    <property type="taxonomic scope" value="Eukaryota"/>
</dbReference>
<protein>
    <submittedName>
        <fullName evidence="3">F-box domain-containing protein</fullName>
    </submittedName>
</protein>
<dbReference type="WBParaSite" id="Csp11.Scaffold630.g19213.t2">
    <property type="protein sequence ID" value="Csp11.Scaffold630.g19213.t2"/>
    <property type="gene ID" value="Csp11.Scaffold630.g19213"/>
</dbReference>
<proteinExistence type="predicted"/>
<evidence type="ECO:0000313" key="2">
    <source>
        <dbReference type="Proteomes" id="UP000095282"/>
    </source>
</evidence>
<dbReference type="AlphaFoldDB" id="A0A1I7UTK3"/>
<dbReference type="InterPro" id="IPR001810">
    <property type="entry name" value="F-box_dom"/>
</dbReference>
<evidence type="ECO:0000259" key="1">
    <source>
        <dbReference type="PROSITE" id="PS50181"/>
    </source>
</evidence>
<keyword evidence="2" id="KW-1185">Reference proteome</keyword>